<dbReference type="Proteomes" id="UP000662783">
    <property type="component" value="Chromosome"/>
</dbReference>
<keyword evidence="7" id="KW-1185">Reference proteome</keyword>
<evidence type="ECO:0000256" key="3">
    <source>
        <dbReference type="ARBA" id="ARBA00023157"/>
    </source>
</evidence>
<keyword evidence="3" id="KW-1015">Disulfide bond</keyword>
<dbReference type="RefSeq" id="WP_205723188.1">
    <property type="nucleotide sequence ID" value="NZ_CP070608.1"/>
</dbReference>
<comment type="subcellular location">
    <subcellularLocation>
        <location evidence="1">Cell envelope</location>
    </subcellularLocation>
</comment>
<protein>
    <submittedName>
        <fullName evidence="6">TlpA family protein disulfide reductase</fullName>
    </submittedName>
</protein>
<dbReference type="GO" id="GO:0016491">
    <property type="term" value="F:oxidoreductase activity"/>
    <property type="evidence" value="ECO:0007669"/>
    <property type="project" value="InterPro"/>
</dbReference>
<dbReference type="KEGG" id="fuv:JR347_06230"/>
<dbReference type="GO" id="GO:0017004">
    <property type="term" value="P:cytochrome complex assembly"/>
    <property type="evidence" value="ECO:0007669"/>
    <property type="project" value="UniProtKB-KW"/>
</dbReference>
<gene>
    <name evidence="6" type="ORF">JR347_06230</name>
</gene>
<evidence type="ECO:0000256" key="4">
    <source>
        <dbReference type="ARBA" id="ARBA00023284"/>
    </source>
</evidence>
<dbReference type="GO" id="GO:0030313">
    <property type="term" value="C:cell envelope"/>
    <property type="evidence" value="ECO:0007669"/>
    <property type="project" value="UniProtKB-SubCell"/>
</dbReference>
<dbReference type="SUPFAM" id="SSF52833">
    <property type="entry name" value="Thioredoxin-like"/>
    <property type="match status" value="1"/>
</dbReference>
<dbReference type="InterPro" id="IPR013766">
    <property type="entry name" value="Thioredoxin_domain"/>
</dbReference>
<dbReference type="AlphaFoldDB" id="A0A974WIS8"/>
<keyword evidence="2" id="KW-0201">Cytochrome c-type biogenesis</keyword>
<accession>A0A974WIS8</accession>
<dbReference type="EMBL" id="CP070608">
    <property type="protein sequence ID" value="QSE98674.1"/>
    <property type="molecule type" value="Genomic_DNA"/>
</dbReference>
<evidence type="ECO:0000313" key="7">
    <source>
        <dbReference type="Proteomes" id="UP000662783"/>
    </source>
</evidence>
<dbReference type="Gene3D" id="3.40.30.10">
    <property type="entry name" value="Glutaredoxin"/>
    <property type="match status" value="1"/>
</dbReference>
<dbReference type="Pfam" id="PF00578">
    <property type="entry name" value="AhpC-TSA"/>
    <property type="match status" value="1"/>
</dbReference>
<evidence type="ECO:0000256" key="1">
    <source>
        <dbReference type="ARBA" id="ARBA00004196"/>
    </source>
</evidence>
<proteinExistence type="predicted"/>
<dbReference type="PROSITE" id="PS51352">
    <property type="entry name" value="THIOREDOXIN_2"/>
    <property type="match status" value="1"/>
</dbReference>
<name>A0A974WIS8_9BACT</name>
<dbReference type="PANTHER" id="PTHR42852:SF6">
    <property type="entry name" value="THIOL:DISULFIDE INTERCHANGE PROTEIN DSBE"/>
    <property type="match status" value="1"/>
</dbReference>
<keyword evidence="4" id="KW-0676">Redox-active center</keyword>
<reference evidence="6" key="1">
    <citation type="submission" date="2021-02" db="EMBL/GenBank/DDBJ databases">
        <title>Fulvivirga sp. S481 isolated from sea water.</title>
        <authorList>
            <person name="Bae S.S."/>
            <person name="Baek K."/>
        </authorList>
    </citation>
    <scope>NUCLEOTIDE SEQUENCE</scope>
    <source>
        <strain evidence="6">S481</strain>
    </source>
</reference>
<organism evidence="6 7">
    <name type="scientific">Fulvivirga lutea</name>
    <dbReference type="NCBI Taxonomy" id="2810512"/>
    <lineage>
        <taxon>Bacteria</taxon>
        <taxon>Pseudomonadati</taxon>
        <taxon>Bacteroidota</taxon>
        <taxon>Cytophagia</taxon>
        <taxon>Cytophagales</taxon>
        <taxon>Fulvivirgaceae</taxon>
        <taxon>Fulvivirga</taxon>
    </lineage>
</organism>
<evidence type="ECO:0000259" key="5">
    <source>
        <dbReference type="PROSITE" id="PS51352"/>
    </source>
</evidence>
<evidence type="ECO:0000256" key="2">
    <source>
        <dbReference type="ARBA" id="ARBA00022748"/>
    </source>
</evidence>
<dbReference type="PANTHER" id="PTHR42852">
    <property type="entry name" value="THIOL:DISULFIDE INTERCHANGE PROTEIN DSBE"/>
    <property type="match status" value="1"/>
</dbReference>
<dbReference type="InterPro" id="IPR036249">
    <property type="entry name" value="Thioredoxin-like_sf"/>
</dbReference>
<dbReference type="CDD" id="cd02966">
    <property type="entry name" value="TlpA_like_family"/>
    <property type="match status" value="1"/>
</dbReference>
<dbReference type="InterPro" id="IPR050553">
    <property type="entry name" value="Thioredoxin_ResA/DsbE_sf"/>
</dbReference>
<feature type="domain" description="Thioredoxin" evidence="5">
    <location>
        <begin position="26"/>
        <end position="186"/>
    </location>
</feature>
<dbReference type="GO" id="GO:0016209">
    <property type="term" value="F:antioxidant activity"/>
    <property type="evidence" value="ECO:0007669"/>
    <property type="project" value="InterPro"/>
</dbReference>
<sequence length="186" mass="21515">MKRISILASLSILLFQIELRAQFQKDESGNPIITQEFTNIILDKDFEYVEGGSLNLKKYNDKIIVLDFWQTWCKPCLKGFEGLQKAKLEWPDKIEIIAVSPDLFDDQNQLIPIVDKIEQILEFMSKHDYPFEFVLGKELSKDLPIRVIPYKIVIGLGGNIIESKTGFGDGDKEYAYLKSLVDKYFR</sequence>
<dbReference type="InterPro" id="IPR000866">
    <property type="entry name" value="AhpC/TSA"/>
</dbReference>
<evidence type="ECO:0000313" key="6">
    <source>
        <dbReference type="EMBL" id="QSE98674.1"/>
    </source>
</evidence>